<feature type="transmembrane region" description="Helical" evidence="3">
    <location>
        <begin position="821"/>
        <end position="843"/>
    </location>
</feature>
<keyword evidence="3" id="KW-0472">Membrane</keyword>
<dbReference type="PROSITE" id="PS51719">
    <property type="entry name" value="G_SEPTIN"/>
    <property type="match status" value="1"/>
</dbReference>
<comment type="caution">
    <text evidence="5">The sequence shown here is derived from an EMBL/GenBank/DDBJ whole genome shotgun (WGS) entry which is preliminary data.</text>
</comment>
<accession>A0ABR3SMV6</accession>
<feature type="region of interest" description="Disordered" evidence="2">
    <location>
        <begin position="296"/>
        <end position="321"/>
    </location>
</feature>
<dbReference type="InterPro" id="IPR030379">
    <property type="entry name" value="G_SEPTIN_dom"/>
</dbReference>
<sequence length="862" mass="93621">MRPAAGGEAAAPPHPSSRPLRKPSNGADHASPAPPSAAAPPGPTSFFLRSEDEMQQSMAAGSSKPDTTRDSTYGVQSLDDALGAAFGDKGTGDQTDKSSSPKPRRRAEEARKWSREVAQVQKELQDVMSGVARPHVPARNLSAGTLSPQPPLPPLTPVQFELSSGSASDLPSTPKSVSLKSFRLSDEESQADEAASQAIVTSDEEDDGVEEKGEVEKAVPQLVMPSIQMPKRRPFTEKGKNMGRLKVLIAGETGKILASLKGGNEADFGTGVGKTSLIRSIVQLCEDIVHVDPLAASPSVPQSSDFQKTRSRRKKQRASGTTNITEVYASTRAYPSWWSDRSDMEDSRVLRRRKSTGDTVLERNLCFVDTPAFDPTKTAQIQTDPVVQYIESLLHRNASVTAMSDNELLSILSGNGGVQVDVVFYMLKPSDGKSPRSSLVSRKLTSTDAELSKSIEHIRRLSSLTNVVPLISHSDTHDREKISSFKAVVLQRLQTESIRPFLFGKSMEEAMNAAQTTFDAVVSQDSNPFFEPPRPVFTPGPFAITSASASDSEIMDASLLMSPDYIQPLVPSELPALVSQVLNQDTIAWLRHTAVKKFLRWRSERFQGESLTIHGFGLNTGGTPAVFPNSANYNGGSFSYQGSAASSILSSPSPSQVLIPRPGTGSTANTPFSPVPSYSHISPASPNSPTAGNNYPLTRFNEQTYHEERIAQVRLAKWAADLQRSLQNERRRFEDLEREKRTRWLLEQVGREVLDGRIVPAEDLPAQSPHDPAVWSLTRQTDLNERLNREARWSAKGEKFGRVDPRDPLGLCDWGDDVKRGGLVVVQVLGGVGVLGAVVVAVWQWRSQGSAGLLGGWFSGAD</sequence>
<organism evidence="5 6">
    <name type="scientific">Neofusicoccum ribis</name>
    <dbReference type="NCBI Taxonomy" id="45134"/>
    <lineage>
        <taxon>Eukaryota</taxon>
        <taxon>Fungi</taxon>
        <taxon>Dikarya</taxon>
        <taxon>Ascomycota</taxon>
        <taxon>Pezizomycotina</taxon>
        <taxon>Dothideomycetes</taxon>
        <taxon>Dothideomycetes incertae sedis</taxon>
        <taxon>Botryosphaeriales</taxon>
        <taxon>Botryosphaeriaceae</taxon>
        <taxon>Neofusicoccum</taxon>
    </lineage>
</organism>
<protein>
    <recommendedName>
        <fullName evidence="4">Septin-type G domain-containing protein</fullName>
    </recommendedName>
</protein>
<feature type="compositionally biased region" description="Low complexity" evidence="2">
    <location>
        <begin position="1"/>
        <end position="11"/>
    </location>
</feature>
<dbReference type="Proteomes" id="UP001521116">
    <property type="component" value="Unassembled WGS sequence"/>
</dbReference>
<evidence type="ECO:0000313" key="6">
    <source>
        <dbReference type="Proteomes" id="UP001521116"/>
    </source>
</evidence>
<evidence type="ECO:0000259" key="4">
    <source>
        <dbReference type="PROSITE" id="PS51719"/>
    </source>
</evidence>
<evidence type="ECO:0000256" key="3">
    <source>
        <dbReference type="SAM" id="Phobius"/>
    </source>
</evidence>
<feature type="compositionally biased region" description="Polar residues" evidence="2">
    <location>
        <begin position="161"/>
        <end position="179"/>
    </location>
</feature>
<keyword evidence="6" id="KW-1185">Reference proteome</keyword>
<evidence type="ECO:0000313" key="5">
    <source>
        <dbReference type="EMBL" id="KAL1625150.1"/>
    </source>
</evidence>
<dbReference type="Gene3D" id="3.40.50.300">
    <property type="entry name" value="P-loop containing nucleotide triphosphate hydrolases"/>
    <property type="match status" value="1"/>
</dbReference>
<evidence type="ECO:0000256" key="2">
    <source>
        <dbReference type="SAM" id="MobiDB-lite"/>
    </source>
</evidence>
<gene>
    <name evidence="5" type="ORF">SLS56_007496</name>
</gene>
<feature type="region of interest" description="Disordered" evidence="2">
    <location>
        <begin position="1"/>
        <end position="214"/>
    </location>
</feature>
<feature type="compositionally biased region" description="Polar residues" evidence="2">
    <location>
        <begin position="679"/>
        <end position="696"/>
    </location>
</feature>
<comment type="similarity">
    <text evidence="1">Belongs to the TRAFAC class TrmE-Era-EngA-EngB-Septin-like GTPase superfamily. Septin GTPase family.</text>
</comment>
<dbReference type="PANTHER" id="PTHR18884">
    <property type="entry name" value="SEPTIN"/>
    <property type="match status" value="1"/>
</dbReference>
<keyword evidence="1" id="KW-0342">GTP-binding</keyword>
<name>A0ABR3SMV6_9PEZI</name>
<dbReference type="Pfam" id="PF00735">
    <property type="entry name" value="Septin"/>
    <property type="match status" value="1"/>
</dbReference>
<keyword evidence="3" id="KW-0812">Transmembrane</keyword>
<keyword evidence="1" id="KW-0547">Nucleotide-binding</keyword>
<dbReference type="InterPro" id="IPR027417">
    <property type="entry name" value="P-loop_NTPase"/>
</dbReference>
<feature type="domain" description="Septin-type G" evidence="4">
    <location>
        <begin position="258"/>
        <end position="608"/>
    </location>
</feature>
<keyword evidence="3" id="KW-1133">Transmembrane helix</keyword>
<feature type="compositionally biased region" description="Pro residues" evidence="2">
    <location>
        <begin position="32"/>
        <end position="43"/>
    </location>
</feature>
<proteinExistence type="inferred from homology"/>
<dbReference type="EMBL" id="JAJVDC020000098">
    <property type="protein sequence ID" value="KAL1625150.1"/>
    <property type="molecule type" value="Genomic_DNA"/>
</dbReference>
<reference evidence="5 6" key="1">
    <citation type="submission" date="2024-02" db="EMBL/GenBank/DDBJ databases">
        <title>De novo assembly and annotation of 12 fungi associated with fruit tree decline syndrome in Ontario, Canada.</title>
        <authorList>
            <person name="Sulman M."/>
            <person name="Ellouze W."/>
            <person name="Ilyukhin E."/>
        </authorList>
    </citation>
    <scope>NUCLEOTIDE SEQUENCE [LARGE SCALE GENOMIC DNA]</scope>
    <source>
        <strain evidence="5 6">M1-105</strain>
    </source>
</reference>
<feature type="compositionally biased region" description="Basic and acidic residues" evidence="2">
    <location>
        <begin position="106"/>
        <end position="115"/>
    </location>
</feature>
<feature type="region of interest" description="Disordered" evidence="2">
    <location>
        <begin position="651"/>
        <end position="696"/>
    </location>
</feature>
<evidence type="ECO:0000256" key="1">
    <source>
        <dbReference type="RuleBase" id="RU004560"/>
    </source>
</evidence>